<dbReference type="EC" id="6.1.1.12" evidence="7"/>
<feature type="binding site" evidence="7">
    <location>
        <position position="232"/>
    </location>
    <ligand>
        <name>ATP</name>
        <dbReference type="ChEBI" id="CHEBI:30616"/>
    </ligand>
</feature>
<dbReference type="EMBL" id="LN824141">
    <property type="protein sequence ID" value="CEP79115.1"/>
    <property type="molecule type" value="Genomic_DNA"/>
</dbReference>
<evidence type="ECO:0000256" key="4">
    <source>
        <dbReference type="ARBA" id="ARBA00022840"/>
    </source>
</evidence>
<comment type="subunit">
    <text evidence="7">Homodimer.</text>
</comment>
<evidence type="ECO:0000313" key="10">
    <source>
        <dbReference type="Proteomes" id="UP000032809"/>
    </source>
</evidence>
<dbReference type="GO" id="GO:0003676">
    <property type="term" value="F:nucleic acid binding"/>
    <property type="evidence" value="ECO:0007669"/>
    <property type="project" value="InterPro"/>
</dbReference>
<keyword evidence="10" id="KW-1185">Reference proteome</keyword>
<dbReference type="PANTHER" id="PTHR22594">
    <property type="entry name" value="ASPARTYL/LYSYL-TRNA SYNTHETASE"/>
    <property type="match status" value="1"/>
</dbReference>
<dbReference type="Proteomes" id="UP000032809">
    <property type="component" value="Chromosome I"/>
</dbReference>
<dbReference type="Gene3D" id="2.40.50.140">
    <property type="entry name" value="Nucleic acid-binding proteins"/>
    <property type="match status" value="1"/>
</dbReference>
<dbReference type="InterPro" id="IPR004364">
    <property type="entry name" value="Aa-tRNA-synt_II"/>
</dbReference>
<dbReference type="Pfam" id="PF00152">
    <property type="entry name" value="tRNA-synt_2"/>
    <property type="match status" value="1"/>
</dbReference>
<dbReference type="InterPro" id="IPR029351">
    <property type="entry name" value="GAD_dom"/>
</dbReference>
<evidence type="ECO:0000313" key="9">
    <source>
        <dbReference type="EMBL" id="CEP79115.1"/>
    </source>
</evidence>
<evidence type="ECO:0000256" key="7">
    <source>
        <dbReference type="HAMAP-Rule" id="MF_00044"/>
    </source>
</evidence>
<evidence type="ECO:0000256" key="2">
    <source>
        <dbReference type="ARBA" id="ARBA00022598"/>
    </source>
</evidence>
<dbReference type="InterPro" id="IPR045864">
    <property type="entry name" value="aa-tRNA-synth_II/BPL/LPL"/>
</dbReference>
<comment type="caution">
    <text evidence="7">Lacks conserved residue(s) required for the propagation of feature annotation.</text>
</comment>
<dbReference type="InterPro" id="IPR047090">
    <property type="entry name" value="AspRS_core"/>
</dbReference>
<dbReference type="Gene3D" id="3.30.1360.30">
    <property type="entry name" value="GAD-like domain"/>
    <property type="match status" value="1"/>
</dbReference>
<evidence type="ECO:0000256" key="1">
    <source>
        <dbReference type="ARBA" id="ARBA00006303"/>
    </source>
</evidence>
<dbReference type="GO" id="GO:0005524">
    <property type="term" value="F:ATP binding"/>
    <property type="evidence" value="ECO:0007669"/>
    <property type="project" value="UniProtKB-UniRule"/>
</dbReference>
<dbReference type="CDD" id="cd00777">
    <property type="entry name" value="AspRS_core"/>
    <property type="match status" value="1"/>
</dbReference>
<dbReference type="InterPro" id="IPR012340">
    <property type="entry name" value="NA-bd_OB-fold"/>
</dbReference>
<sequence>MFQQRTHTCGQLTKEDTGKKVVLNGWVDRIRNLGGLIFVLVRDRYGKTQVVFDPNDNKEVYERSLELKNEFVVSITGVVRTRPEKDINLGMKTGEIEVLATQLEIISESEVPPIYINKDEDVSENLRLKYRYLDLRKEKMQKNLIIRHQVMKATRDYLSSQNFLEIETPYLTKSTPEGARDFLVPSRLKPGTFYALPQSPQLFKQLLMVAGFDRYFQIARCFRDEDFRADRQPEFTQIDIEASFIKREDIFNVTEQLIKDIFQKTINEKIVVPFRRYTYDDVMNKYGSDKPDTRYGMEFIELSNYFEETEAKFIKEELANGSVLKGFIIPEKAENFARSKFDELVEYVKSLGSSGMIWISLTNSGDIRSNIKKIAEREIRKLIENDIIKKNSVMLMILGENSKVNQILGQLRNKIIKQEFEKKSGFDFLWVIDFPMFSWSEEEQRIMAEHHPFTMPNLEDFKKFKDIDPLKIKSQSYDLVINGYEIASGSIRIHDRTIQKEVFEVLGLSENEIEEKFGFLIEAFKYGAPPHGGIAVGMDRLVSVLVGEDSIKEVIAFPKTASGSDPMTGAPSPVSKKQLDELNLILLNELTNKEE</sequence>
<dbReference type="RefSeq" id="WP_045088440.1">
    <property type="nucleotide sequence ID" value="NZ_LN824141.1"/>
</dbReference>
<gene>
    <name evidence="7 9" type="primary">aspS</name>
    <name evidence="9" type="ORF">DTL3_1833</name>
</gene>
<proteinExistence type="inferred from homology"/>
<keyword evidence="7" id="KW-0963">Cytoplasm</keyword>
<comment type="function">
    <text evidence="7">Catalyzes the attachment of L-aspartate to tRNA(Asp) in a two-step reaction: L-aspartate is first activated by ATP to form Asp-AMP and then transferred to the acceptor end of tRNA(Asp).</text>
</comment>
<feature type="domain" description="Aminoacyl-transfer RNA synthetases class-II family profile" evidence="8">
    <location>
        <begin position="146"/>
        <end position="558"/>
    </location>
</feature>
<dbReference type="OrthoDB" id="9802326at2"/>
<dbReference type="PANTHER" id="PTHR22594:SF5">
    <property type="entry name" value="ASPARTATE--TRNA LIGASE, MITOCHONDRIAL"/>
    <property type="match status" value="1"/>
</dbReference>
<dbReference type="STRING" id="1006576.DTL3_1833"/>
<dbReference type="GO" id="GO:0006422">
    <property type="term" value="P:aspartyl-tRNA aminoacylation"/>
    <property type="evidence" value="ECO:0007669"/>
    <property type="project" value="UniProtKB-UniRule"/>
</dbReference>
<dbReference type="NCBIfam" id="TIGR00459">
    <property type="entry name" value="aspS_bact"/>
    <property type="match status" value="1"/>
</dbReference>
<dbReference type="InterPro" id="IPR006195">
    <property type="entry name" value="aa-tRNA-synth_II"/>
</dbReference>
<evidence type="ECO:0000256" key="5">
    <source>
        <dbReference type="ARBA" id="ARBA00022917"/>
    </source>
</evidence>
<keyword evidence="6 7" id="KW-0030">Aminoacyl-tRNA synthetase</keyword>
<keyword evidence="4 7" id="KW-0067">ATP-binding</keyword>
<dbReference type="NCBIfam" id="NF001750">
    <property type="entry name" value="PRK00476.1"/>
    <property type="match status" value="1"/>
</dbReference>
<dbReference type="SUPFAM" id="SSF55681">
    <property type="entry name" value="Class II aaRS and biotin synthetases"/>
    <property type="match status" value="1"/>
</dbReference>
<feature type="binding site" evidence="7">
    <location>
        <begin position="537"/>
        <end position="540"/>
    </location>
    <ligand>
        <name>ATP</name>
        <dbReference type="ChEBI" id="CHEBI:30616"/>
    </ligand>
</feature>
<keyword evidence="5 7" id="KW-0648">Protein biosynthesis</keyword>
<dbReference type="KEGG" id="dtn:DTL3_1833"/>
<dbReference type="SUPFAM" id="SSF55261">
    <property type="entry name" value="GAD domain-like"/>
    <property type="match status" value="1"/>
</dbReference>
<feature type="binding site" evidence="7">
    <location>
        <position position="450"/>
    </location>
    <ligand>
        <name>L-aspartate</name>
        <dbReference type="ChEBI" id="CHEBI:29991"/>
    </ligand>
</feature>
<dbReference type="AlphaFoldDB" id="A0A0C7P454"/>
<name>A0A0C7P454_DEFTU</name>
<feature type="binding site" evidence="7">
    <location>
        <position position="485"/>
    </location>
    <ligand>
        <name>ATP</name>
        <dbReference type="ChEBI" id="CHEBI:30616"/>
    </ligand>
</feature>
<dbReference type="InterPro" id="IPR004365">
    <property type="entry name" value="NA-bd_OB_tRNA"/>
</dbReference>
<protein>
    <recommendedName>
        <fullName evidence="7">Aspartate--tRNA ligase</fullName>
        <ecNumber evidence="7">6.1.1.12</ecNumber>
    </recommendedName>
    <alternativeName>
        <fullName evidence="7">Aspartyl-tRNA synthetase</fullName>
        <shortName evidence="7">AspRS</shortName>
    </alternativeName>
</protein>
<comment type="subcellular location">
    <subcellularLocation>
        <location evidence="7">Cytoplasm</location>
    </subcellularLocation>
</comment>
<feature type="binding site" evidence="7">
    <location>
        <position position="492"/>
    </location>
    <ligand>
        <name>L-aspartate</name>
        <dbReference type="ChEBI" id="CHEBI:29991"/>
    </ligand>
</feature>
<feature type="binding site" evidence="7">
    <location>
        <position position="177"/>
    </location>
    <ligand>
        <name>L-aspartate</name>
        <dbReference type="ChEBI" id="CHEBI:29991"/>
    </ligand>
</feature>
<dbReference type="SUPFAM" id="SSF50249">
    <property type="entry name" value="Nucleic acid-binding proteins"/>
    <property type="match status" value="1"/>
</dbReference>
<dbReference type="CDD" id="cd04317">
    <property type="entry name" value="EcAspRS_like_N"/>
    <property type="match status" value="1"/>
</dbReference>
<dbReference type="HOGENOM" id="CLU_014330_3_2_0"/>
<dbReference type="Pfam" id="PF02938">
    <property type="entry name" value="GAD"/>
    <property type="match status" value="1"/>
</dbReference>
<dbReference type="InterPro" id="IPR002312">
    <property type="entry name" value="Asp/Asn-tRNA-synth_IIb"/>
</dbReference>
<dbReference type="Gene3D" id="3.30.930.10">
    <property type="entry name" value="Bira Bifunctional Protein, Domain 2"/>
    <property type="match status" value="1"/>
</dbReference>
<dbReference type="InterPro" id="IPR047089">
    <property type="entry name" value="Asp-tRNA-ligase_1_N"/>
</dbReference>
<dbReference type="HAMAP" id="MF_00044">
    <property type="entry name" value="Asp_tRNA_synth_type1"/>
    <property type="match status" value="1"/>
</dbReference>
<feature type="binding site" evidence="7">
    <location>
        <begin position="223"/>
        <end position="225"/>
    </location>
    <ligand>
        <name>ATP</name>
        <dbReference type="ChEBI" id="CHEBI:30616"/>
    </ligand>
</feature>
<evidence type="ECO:0000256" key="3">
    <source>
        <dbReference type="ARBA" id="ARBA00022741"/>
    </source>
</evidence>
<evidence type="ECO:0000256" key="6">
    <source>
        <dbReference type="ARBA" id="ARBA00023146"/>
    </source>
</evidence>
<comment type="catalytic activity">
    <reaction evidence="7">
        <text>tRNA(Asp) + L-aspartate + ATP = L-aspartyl-tRNA(Asp) + AMP + diphosphate</text>
        <dbReference type="Rhea" id="RHEA:19649"/>
        <dbReference type="Rhea" id="RHEA-COMP:9660"/>
        <dbReference type="Rhea" id="RHEA-COMP:9678"/>
        <dbReference type="ChEBI" id="CHEBI:29991"/>
        <dbReference type="ChEBI" id="CHEBI:30616"/>
        <dbReference type="ChEBI" id="CHEBI:33019"/>
        <dbReference type="ChEBI" id="CHEBI:78442"/>
        <dbReference type="ChEBI" id="CHEBI:78516"/>
        <dbReference type="ChEBI" id="CHEBI:456215"/>
        <dbReference type="EC" id="6.1.1.12"/>
    </reaction>
</comment>
<dbReference type="GO" id="GO:0004815">
    <property type="term" value="F:aspartate-tRNA ligase activity"/>
    <property type="evidence" value="ECO:0007669"/>
    <property type="project" value="UniProtKB-UniRule"/>
</dbReference>
<evidence type="ECO:0000259" key="8">
    <source>
        <dbReference type="PROSITE" id="PS50862"/>
    </source>
</evidence>
<organism evidence="9 10">
    <name type="scientific">Defluviitoga tunisiensis</name>
    <dbReference type="NCBI Taxonomy" id="1006576"/>
    <lineage>
        <taxon>Bacteria</taxon>
        <taxon>Thermotogati</taxon>
        <taxon>Thermotogota</taxon>
        <taxon>Thermotogae</taxon>
        <taxon>Petrotogales</taxon>
        <taxon>Petrotogaceae</taxon>
        <taxon>Defluviitoga</taxon>
    </lineage>
</organism>
<comment type="similarity">
    <text evidence="1 7">Belongs to the class-II aminoacyl-tRNA synthetase family. Type 1 subfamily.</text>
</comment>
<feature type="region of interest" description="Aspartate" evidence="7">
    <location>
        <begin position="201"/>
        <end position="204"/>
    </location>
</feature>
<keyword evidence="3 7" id="KW-0547">Nucleotide-binding</keyword>
<dbReference type="InterPro" id="IPR004524">
    <property type="entry name" value="Asp-tRNA-ligase_1"/>
</dbReference>
<keyword evidence="2 7" id="KW-0436">Ligase</keyword>
<dbReference type="PATRIC" id="fig|1006576.9.peg.1825"/>
<dbReference type="Pfam" id="PF01336">
    <property type="entry name" value="tRNA_anti-codon"/>
    <property type="match status" value="1"/>
</dbReference>
<accession>A0A0C7P454</accession>
<dbReference type="InterPro" id="IPR004115">
    <property type="entry name" value="GAD-like_sf"/>
</dbReference>
<dbReference type="PROSITE" id="PS50862">
    <property type="entry name" value="AA_TRNA_LIGASE_II"/>
    <property type="match status" value="1"/>
</dbReference>
<reference evidence="10" key="1">
    <citation type="submission" date="2014-11" db="EMBL/GenBank/DDBJ databases">
        <authorList>
            <person name="Wibberg D."/>
        </authorList>
    </citation>
    <scope>NUCLEOTIDE SEQUENCE [LARGE SCALE GENOMIC DNA]</scope>
    <source>
        <strain evidence="10">L3</strain>
    </source>
</reference>
<dbReference type="GO" id="GO:0005737">
    <property type="term" value="C:cytoplasm"/>
    <property type="evidence" value="ECO:0007669"/>
    <property type="project" value="UniProtKB-SubCell"/>
</dbReference>
<feature type="binding site" evidence="7">
    <location>
        <position position="223"/>
    </location>
    <ligand>
        <name>L-aspartate</name>
        <dbReference type="ChEBI" id="CHEBI:29991"/>
    </ligand>
</feature>
<dbReference type="PRINTS" id="PR01042">
    <property type="entry name" value="TRNASYNTHASP"/>
</dbReference>